<dbReference type="Proteomes" id="UP000516696">
    <property type="component" value="Chromosome"/>
</dbReference>
<protein>
    <recommendedName>
        <fullName evidence="5">XRE family transcriptional regulator</fullName>
    </recommendedName>
</protein>
<evidence type="ECO:0000313" key="2">
    <source>
        <dbReference type="EMBL" id="STD83455.1"/>
    </source>
</evidence>
<name>A0A1L8TJ96_ENTGA</name>
<evidence type="ECO:0000313" key="3">
    <source>
        <dbReference type="Proteomes" id="UP000254807"/>
    </source>
</evidence>
<accession>A0A1L8TJ96</accession>
<evidence type="ECO:0000313" key="4">
    <source>
        <dbReference type="Proteomes" id="UP000516696"/>
    </source>
</evidence>
<dbReference type="AlphaFoldDB" id="A0A1L8TJ96"/>
<reference evidence="2 3" key="1">
    <citation type="submission" date="2018-06" db="EMBL/GenBank/DDBJ databases">
        <authorList>
            <consortium name="Pathogen Informatics"/>
            <person name="Doyle S."/>
        </authorList>
    </citation>
    <scope>NUCLEOTIDE SEQUENCE [LARGE SCALE GENOMIC DNA]</scope>
    <source>
        <strain evidence="2 3">NCTC12360</strain>
    </source>
</reference>
<gene>
    <name evidence="1" type="ORF">EGM181_03185</name>
    <name evidence="2" type="ORF">NCTC12360_01922</name>
</gene>
<sequence>MKQGIADIHLIRKILKEKPAKELSDHTGISLSSIKKWKSGERSIEKMNLGDAIKLTDFASNNSKAEISIWS</sequence>
<proteinExistence type="predicted"/>
<dbReference type="EMBL" id="UFYW01000001">
    <property type="protein sequence ID" value="STD83455.1"/>
    <property type="molecule type" value="Genomic_DNA"/>
</dbReference>
<evidence type="ECO:0008006" key="5">
    <source>
        <dbReference type="Google" id="ProtNLM"/>
    </source>
</evidence>
<keyword evidence="3" id="KW-1185">Reference proteome</keyword>
<evidence type="ECO:0000313" key="1">
    <source>
        <dbReference type="EMBL" id="QOG26335.1"/>
    </source>
</evidence>
<dbReference type="RefSeq" id="WP_002405441.1">
    <property type="nucleotide sequence ID" value="NZ_CP050485.1"/>
</dbReference>
<dbReference type="EMBL" id="CP050485">
    <property type="protein sequence ID" value="QOG26335.1"/>
    <property type="molecule type" value="Genomic_DNA"/>
</dbReference>
<dbReference type="OrthoDB" id="2188163at2"/>
<organism evidence="2 3">
    <name type="scientific">Enterococcus gallinarum</name>
    <dbReference type="NCBI Taxonomy" id="1353"/>
    <lineage>
        <taxon>Bacteria</taxon>
        <taxon>Bacillati</taxon>
        <taxon>Bacillota</taxon>
        <taxon>Bacilli</taxon>
        <taxon>Lactobacillales</taxon>
        <taxon>Enterococcaceae</taxon>
        <taxon>Enterococcus</taxon>
    </lineage>
</organism>
<dbReference type="Proteomes" id="UP000254807">
    <property type="component" value="Unassembled WGS sequence"/>
</dbReference>
<reference evidence="1 4" key="2">
    <citation type="submission" date="2020-03" db="EMBL/GenBank/DDBJ databases">
        <title>Characterization of ganglioside-mimicking enterococci.</title>
        <authorList>
            <person name="Patry R.T."/>
            <person name="Nothaft H."/>
            <person name="Bridger R."/>
            <person name="Shajahan A."/>
            <person name="Huynh S."/>
            <person name="Sanchez S."/>
            <person name="Azadi P."/>
            <person name="Cooper K."/>
            <person name="Miller W.G."/>
            <person name="Parker C.T."/>
            <person name="Wells L."/>
            <person name="Szymanski C.M."/>
        </authorList>
    </citation>
    <scope>NUCLEOTIDE SEQUENCE [LARGE SCALE GENOMIC DNA]</scope>
    <source>
        <strain evidence="1 4">EGM181</strain>
    </source>
</reference>